<sequence length="310" mass="34909">MMGRDLNESWIDFEGGSSVNNYSLLTSSALEDDEHDITFAPPNSPIVPSNVVMRGTINIPSLDQTLNAEDPEGASPIVRGVFDSTWFPYSNYENCPVTPDANQTTYGSVYPHLSYRHDLTFRDLQLASSFPNNSNQFLNESNMEILHNSLLESKWKPKDKIFVDLNNTLDEKDNIDYNSTILANNNNNNSSVLEPMFQIFRDIKSGDSHLSHIISNIKRLLSNKMVSHSDVCADDFVKKSAELFQTSTQFDDIAIFHLVSLFEQVLSDSELSKDRLKLISQYCRSPLAKLAMAGNPEISKRAENCLNLLQ</sequence>
<evidence type="ECO:0000313" key="1">
    <source>
        <dbReference type="EMBL" id="CDW30829.1"/>
    </source>
</evidence>
<proteinExistence type="predicted"/>
<dbReference type="AlphaFoldDB" id="A0A0K2TXT7"/>
<name>A0A0K2TXT7_LEPSM</name>
<protein>
    <submittedName>
        <fullName evidence="1">Uncharacterized protein</fullName>
    </submittedName>
</protein>
<reference evidence="1" key="1">
    <citation type="submission" date="2014-05" db="EMBL/GenBank/DDBJ databases">
        <authorList>
            <person name="Chronopoulou M."/>
        </authorList>
    </citation>
    <scope>NUCLEOTIDE SEQUENCE</scope>
    <source>
        <tissue evidence="1">Whole organism</tissue>
    </source>
</reference>
<dbReference type="EMBL" id="HACA01013468">
    <property type="protein sequence ID" value="CDW30829.1"/>
    <property type="molecule type" value="Transcribed_RNA"/>
</dbReference>
<accession>A0A0K2TXT7</accession>
<organism evidence="1">
    <name type="scientific">Lepeophtheirus salmonis</name>
    <name type="common">Salmon louse</name>
    <name type="synonym">Caligus salmonis</name>
    <dbReference type="NCBI Taxonomy" id="72036"/>
    <lineage>
        <taxon>Eukaryota</taxon>
        <taxon>Metazoa</taxon>
        <taxon>Ecdysozoa</taxon>
        <taxon>Arthropoda</taxon>
        <taxon>Crustacea</taxon>
        <taxon>Multicrustacea</taxon>
        <taxon>Hexanauplia</taxon>
        <taxon>Copepoda</taxon>
        <taxon>Siphonostomatoida</taxon>
        <taxon>Caligidae</taxon>
        <taxon>Lepeophtheirus</taxon>
    </lineage>
</organism>